<dbReference type="Proteomes" id="UP000677537">
    <property type="component" value="Unassembled WGS sequence"/>
</dbReference>
<dbReference type="InterPro" id="IPR039424">
    <property type="entry name" value="SBP_5"/>
</dbReference>
<gene>
    <name evidence="6" type="ORF">J5Y10_11765</name>
</gene>
<dbReference type="SUPFAM" id="SSF53850">
    <property type="entry name" value="Periplasmic binding protein-like II"/>
    <property type="match status" value="1"/>
</dbReference>
<dbReference type="GO" id="GO:0030288">
    <property type="term" value="C:outer membrane-bounded periplasmic space"/>
    <property type="evidence" value="ECO:0007669"/>
    <property type="project" value="UniProtKB-ARBA"/>
</dbReference>
<comment type="similarity">
    <text evidence="2">Belongs to the bacterial solute-binding protein 5 family.</text>
</comment>
<dbReference type="InterPro" id="IPR023765">
    <property type="entry name" value="SBP_5_CS"/>
</dbReference>
<feature type="chain" id="PRO_5037864892" evidence="4">
    <location>
        <begin position="24"/>
        <end position="532"/>
    </location>
</feature>
<dbReference type="PANTHER" id="PTHR30290">
    <property type="entry name" value="PERIPLASMIC BINDING COMPONENT OF ABC TRANSPORTER"/>
    <property type="match status" value="1"/>
</dbReference>
<comment type="caution">
    <text evidence="6">The sequence shown here is derived from an EMBL/GenBank/DDBJ whole genome shotgun (WGS) entry which is preliminary data.</text>
</comment>
<evidence type="ECO:0000313" key="7">
    <source>
        <dbReference type="Proteomes" id="UP000677537"/>
    </source>
</evidence>
<sequence>MKRFWGAALLAASALLPAGQALAQAAPRDTLVILREIDADRYDPARSAATAAGDALFLMADTLVSMDWDQRTIRPGLAERWEVSPDGKTYTFHLRRDVKFCDGKPMTAKDVAYSITRWADPATRSPVRYRAGVVESVTAVDDYTVEYKLKEPYSELLNQLTQYFASIVDQATVEKLGDNFGVQGFNGTGPYCWASWTPRQELVMTRHEGYNWGPPIFQNPSPQIGRIVMRVIPEANTRIAAIQSGQGDVLGGGYLPAFAIEGLKRVPTVRMQQQPIYFYDIFFGFRVDKPVASDPAIRRAANLAVNKDAITRAAYFGTAAPATEMINPAAQDADAEAGRMIPRYNPDEAKKVLDAAGWAMGPDGVRVKDGQRASLLVYALQQQINNTMLQAMQADLRRVGIELRIQLWDATVGWGKLATQEFDAFTISYPYVSATDALSLYFASGNRPTPNRMNWNDPETDALLAAAKTATDPAARAEAIGKLQRRLADANVWIPMIRTPMWLATSTRVEGARPHGIYGVSVYKGLDIRLTR</sequence>
<dbReference type="PANTHER" id="PTHR30290:SF38">
    <property type="entry name" value="D,D-DIPEPTIDE-BINDING PERIPLASMIC PROTEIN DDPA-RELATED"/>
    <property type="match status" value="1"/>
</dbReference>
<dbReference type="Gene3D" id="3.40.190.10">
    <property type="entry name" value="Periplasmic binding protein-like II"/>
    <property type="match status" value="1"/>
</dbReference>
<dbReference type="GO" id="GO:0043190">
    <property type="term" value="C:ATP-binding cassette (ABC) transporter complex"/>
    <property type="evidence" value="ECO:0007669"/>
    <property type="project" value="InterPro"/>
</dbReference>
<comment type="subcellular location">
    <subcellularLocation>
        <location evidence="1">Periplasm</location>
    </subcellularLocation>
</comment>
<organism evidence="6 7">
    <name type="scientific">Roseomonas indoligenes</name>
    <dbReference type="NCBI Taxonomy" id="2820811"/>
    <lineage>
        <taxon>Bacteria</taxon>
        <taxon>Pseudomonadati</taxon>
        <taxon>Pseudomonadota</taxon>
        <taxon>Alphaproteobacteria</taxon>
        <taxon>Acetobacterales</taxon>
        <taxon>Roseomonadaceae</taxon>
        <taxon>Roseomonas</taxon>
    </lineage>
</organism>
<evidence type="ECO:0000313" key="6">
    <source>
        <dbReference type="EMBL" id="MBP0493453.1"/>
    </source>
</evidence>
<reference evidence="6" key="1">
    <citation type="submission" date="2021-03" db="EMBL/GenBank/DDBJ databases">
        <authorList>
            <person name="So Y."/>
        </authorList>
    </citation>
    <scope>NUCLEOTIDE SEQUENCE</scope>
    <source>
        <strain evidence="6">SG15</strain>
    </source>
</reference>
<protein>
    <submittedName>
        <fullName evidence="6">ABC transporter substrate-binding protein</fullName>
    </submittedName>
</protein>
<name>A0A940S7T9_9PROT</name>
<dbReference type="Pfam" id="PF00496">
    <property type="entry name" value="SBP_bac_5"/>
    <property type="match status" value="1"/>
</dbReference>
<dbReference type="PROSITE" id="PS01040">
    <property type="entry name" value="SBP_BACTERIAL_5"/>
    <property type="match status" value="1"/>
</dbReference>
<dbReference type="PIRSF" id="PIRSF002741">
    <property type="entry name" value="MppA"/>
    <property type="match status" value="1"/>
</dbReference>
<dbReference type="InterPro" id="IPR000914">
    <property type="entry name" value="SBP_5_dom"/>
</dbReference>
<dbReference type="GO" id="GO:0015833">
    <property type="term" value="P:peptide transport"/>
    <property type="evidence" value="ECO:0007669"/>
    <property type="project" value="TreeGrafter"/>
</dbReference>
<keyword evidence="3 4" id="KW-0732">Signal</keyword>
<dbReference type="AlphaFoldDB" id="A0A940S7T9"/>
<evidence type="ECO:0000256" key="4">
    <source>
        <dbReference type="SAM" id="SignalP"/>
    </source>
</evidence>
<dbReference type="GO" id="GO:1904680">
    <property type="term" value="F:peptide transmembrane transporter activity"/>
    <property type="evidence" value="ECO:0007669"/>
    <property type="project" value="TreeGrafter"/>
</dbReference>
<evidence type="ECO:0000256" key="3">
    <source>
        <dbReference type="ARBA" id="ARBA00022729"/>
    </source>
</evidence>
<feature type="signal peptide" evidence="4">
    <location>
        <begin position="1"/>
        <end position="23"/>
    </location>
</feature>
<keyword evidence="7" id="KW-1185">Reference proteome</keyword>
<accession>A0A940S7T9</accession>
<evidence type="ECO:0000259" key="5">
    <source>
        <dbReference type="Pfam" id="PF00496"/>
    </source>
</evidence>
<feature type="domain" description="Solute-binding protein family 5" evidence="5">
    <location>
        <begin position="73"/>
        <end position="436"/>
    </location>
</feature>
<proteinExistence type="inferred from homology"/>
<dbReference type="InterPro" id="IPR030678">
    <property type="entry name" value="Peptide/Ni-bd"/>
</dbReference>
<evidence type="ECO:0000256" key="1">
    <source>
        <dbReference type="ARBA" id="ARBA00004418"/>
    </source>
</evidence>
<dbReference type="Gene3D" id="3.10.105.10">
    <property type="entry name" value="Dipeptide-binding Protein, Domain 3"/>
    <property type="match status" value="1"/>
</dbReference>
<dbReference type="EMBL" id="JAGIZA010000006">
    <property type="protein sequence ID" value="MBP0493453.1"/>
    <property type="molecule type" value="Genomic_DNA"/>
</dbReference>
<evidence type="ECO:0000256" key="2">
    <source>
        <dbReference type="ARBA" id="ARBA00005695"/>
    </source>
</evidence>